<sequence length="230" mass="26801">MKNLLLHLTSICTGIKKCIFDYRPVYRFWLFAFQRFNGILGSYHTNQKSVEIQLMHKFLDNISIATQAETDCYLINEGNDILPLLQWTPFRGTADATINFTFLTTEDIVAILSLPSTPIKPSHELLLQNLPIHPCPHFQRSFDANTLHYLHQSYSIFIPCFDSESVLPAMFEEFRALKFWRDRVNSKKHPSCIVYAKWTKYGRIIDKENDEVDARAGVVINFFSTKYHDK</sequence>
<name>A0A1X7UQU6_AMPQE</name>
<dbReference type="STRING" id="400682.A0A1X7UQU6"/>
<proteinExistence type="predicted"/>
<dbReference type="InParanoid" id="A0A1X7UQU6"/>
<protein>
    <submittedName>
        <fullName evidence="1">Uncharacterized protein</fullName>
    </submittedName>
</protein>
<dbReference type="PANTHER" id="PTHR46579">
    <property type="entry name" value="F5/8 TYPE C DOMAIN-CONTAINING PROTEIN-RELATED"/>
    <property type="match status" value="1"/>
</dbReference>
<dbReference type="EnsemblMetazoa" id="Aqu2.1.30370_001">
    <property type="protein sequence ID" value="Aqu2.1.30370_001"/>
    <property type="gene ID" value="Aqu2.1.30370"/>
</dbReference>
<dbReference type="AlphaFoldDB" id="A0A1X7UQU6"/>
<evidence type="ECO:0000313" key="1">
    <source>
        <dbReference type="EnsemblMetazoa" id="Aqu2.1.30370_001"/>
    </source>
</evidence>
<dbReference type="PANTHER" id="PTHR46579:SF2">
    <property type="entry name" value="C2H2-TYPE DOMAIN-CONTAINING PROTEIN"/>
    <property type="match status" value="1"/>
</dbReference>
<organism evidence="1">
    <name type="scientific">Amphimedon queenslandica</name>
    <name type="common">Sponge</name>
    <dbReference type="NCBI Taxonomy" id="400682"/>
    <lineage>
        <taxon>Eukaryota</taxon>
        <taxon>Metazoa</taxon>
        <taxon>Porifera</taxon>
        <taxon>Demospongiae</taxon>
        <taxon>Heteroscleromorpha</taxon>
        <taxon>Haplosclerida</taxon>
        <taxon>Niphatidae</taxon>
        <taxon>Amphimedon</taxon>
    </lineage>
</organism>
<reference evidence="1" key="1">
    <citation type="submission" date="2017-05" db="UniProtKB">
        <authorList>
            <consortium name="EnsemblMetazoa"/>
        </authorList>
    </citation>
    <scope>IDENTIFICATION</scope>
</reference>
<accession>A0A1X7UQU6</accession>